<accession>A0A0F9B340</accession>
<sequence>SLYGFEPVGAFPPLPRRAIYKGAGGAMSNLIEGIQKEQARCRELLKQYEAIPIRSGFFGITVIGASLERADKAIASGDVVEMLAAYKDLKDRE</sequence>
<name>A0A0F9B340_9ZZZZ</name>
<comment type="caution">
    <text evidence="1">The sequence shown here is derived from an EMBL/GenBank/DDBJ whole genome shotgun (WGS) entry which is preliminary data.</text>
</comment>
<feature type="non-terminal residue" evidence="1">
    <location>
        <position position="1"/>
    </location>
</feature>
<reference evidence="1" key="1">
    <citation type="journal article" date="2015" name="Nature">
        <title>Complex archaea that bridge the gap between prokaryotes and eukaryotes.</title>
        <authorList>
            <person name="Spang A."/>
            <person name="Saw J.H."/>
            <person name="Jorgensen S.L."/>
            <person name="Zaremba-Niedzwiedzka K."/>
            <person name="Martijn J."/>
            <person name="Lind A.E."/>
            <person name="van Eijk R."/>
            <person name="Schleper C."/>
            <person name="Guy L."/>
            <person name="Ettema T.J."/>
        </authorList>
    </citation>
    <scope>NUCLEOTIDE SEQUENCE</scope>
</reference>
<protein>
    <submittedName>
        <fullName evidence="1">Uncharacterized protein</fullName>
    </submittedName>
</protein>
<proteinExistence type="predicted"/>
<organism evidence="1">
    <name type="scientific">marine sediment metagenome</name>
    <dbReference type="NCBI Taxonomy" id="412755"/>
    <lineage>
        <taxon>unclassified sequences</taxon>
        <taxon>metagenomes</taxon>
        <taxon>ecological metagenomes</taxon>
    </lineage>
</organism>
<dbReference type="EMBL" id="LAZR01051493">
    <property type="protein sequence ID" value="KKK85039.1"/>
    <property type="molecule type" value="Genomic_DNA"/>
</dbReference>
<evidence type="ECO:0000313" key="1">
    <source>
        <dbReference type="EMBL" id="KKK85039.1"/>
    </source>
</evidence>
<dbReference type="AlphaFoldDB" id="A0A0F9B340"/>
<gene>
    <name evidence="1" type="ORF">LCGC14_2777320</name>
</gene>